<gene>
    <name evidence="1" type="ORF">METZ01_LOCUS30179</name>
</gene>
<reference evidence="1" key="1">
    <citation type="submission" date="2018-05" db="EMBL/GenBank/DDBJ databases">
        <authorList>
            <person name="Lanie J.A."/>
            <person name="Ng W.-L."/>
            <person name="Kazmierczak K.M."/>
            <person name="Andrzejewski T.M."/>
            <person name="Davidsen T.M."/>
            <person name="Wayne K.J."/>
            <person name="Tettelin H."/>
            <person name="Glass J.I."/>
            <person name="Rusch D."/>
            <person name="Podicherti R."/>
            <person name="Tsui H.-C.T."/>
            <person name="Winkler M.E."/>
        </authorList>
    </citation>
    <scope>NUCLEOTIDE SEQUENCE</scope>
</reference>
<dbReference type="AlphaFoldDB" id="A0A381QDC5"/>
<dbReference type="EMBL" id="UINC01001312">
    <property type="protein sequence ID" value="SUZ77325.1"/>
    <property type="molecule type" value="Genomic_DNA"/>
</dbReference>
<protein>
    <submittedName>
        <fullName evidence="1">Uncharacterized protein</fullName>
    </submittedName>
</protein>
<name>A0A381QDC5_9ZZZZ</name>
<evidence type="ECO:0000313" key="1">
    <source>
        <dbReference type="EMBL" id="SUZ77325.1"/>
    </source>
</evidence>
<organism evidence="1">
    <name type="scientific">marine metagenome</name>
    <dbReference type="NCBI Taxonomy" id="408172"/>
    <lineage>
        <taxon>unclassified sequences</taxon>
        <taxon>metagenomes</taxon>
        <taxon>ecological metagenomes</taxon>
    </lineage>
</organism>
<accession>A0A381QDC5</accession>
<proteinExistence type="predicted"/>
<sequence>MQNGIFCKTIFQHSIVENFFQLVILLTQICADGMWKALPETFSLC</sequence>